<dbReference type="InterPro" id="IPR011059">
    <property type="entry name" value="Metal-dep_hydrolase_composite"/>
</dbReference>
<proteinExistence type="inferred from homology"/>
<dbReference type="PANTHER" id="PTHR36842:SF1">
    <property type="entry name" value="PROTEIN TOLB"/>
    <property type="match status" value="1"/>
</dbReference>
<dbReference type="Pfam" id="PF07676">
    <property type="entry name" value="PD40"/>
    <property type="match status" value="3"/>
</dbReference>
<comment type="similarity">
    <text evidence="1">Belongs to the TolB family.</text>
</comment>
<dbReference type="Gene3D" id="2.120.10.30">
    <property type="entry name" value="TolB, C-terminal domain"/>
    <property type="match status" value="3"/>
</dbReference>
<dbReference type="RefSeq" id="WP_151966609.1">
    <property type="nucleotide sequence ID" value="NZ_AP019860.1"/>
</dbReference>
<keyword evidence="2" id="KW-0732">Signal</keyword>
<evidence type="ECO:0000313" key="5">
    <source>
        <dbReference type="Proteomes" id="UP000326354"/>
    </source>
</evidence>
<dbReference type="InterPro" id="IPR032466">
    <property type="entry name" value="Metal_Hydrolase"/>
</dbReference>
<dbReference type="SUPFAM" id="SSF51556">
    <property type="entry name" value="Metallo-dependent hydrolases"/>
    <property type="match status" value="1"/>
</dbReference>
<evidence type="ECO:0000256" key="2">
    <source>
        <dbReference type="SAM" id="SignalP"/>
    </source>
</evidence>
<evidence type="ECO:0000259" key="3">
    <source>
        <dbReference type="Pfam" id="PF01979"/>
    </source>
</evidence>
<organism evidence="4 5">
    <name type="scientific">Uabimicrobium amorphum</name>
    <dbReference type="NCBI Taxonomy" id="2596890"/>
    <lineage>
        <taxon>Bacteria</taxon>
        <taxon>Pseudomonadati</taxon>
        <taxon>Planctomycetota</taxon>
        <taxon>Candidatus Uabimicrobiia</taxon>
        <taxon>Candidatus Uabimicrobiales</taxon>
        <taxon>Candidatus Uabimicrobiaceae</taxon>
        <taxon>Candidatus Uabimicrobium</taxon>
    </lineage>
</organism>
<feature type="signal peptide" evidence="2">
    <location>
        <begin position="1"/>
        <end position="16"/>
    </location>
</feature>
<dbReference type="Pfam" id="PF01979">
    <property type="entry name" value="Amidohydro_1"/>
    <property type="match status" value="1"/>
</dbReference>
<evidence type="ECO:0000313" key="4">
    <source>
        <dbReference type="EMBL" id="BBM82360.1"/>
    </source>
</evidence>
<sequence length="1068" mass="120477">MKKIFYCLLLCSFLMAQDKTWDVTEVRGPHENVSFTVTSGTWMNVDVHPDGKEIVFDLLGDIYSLPMEGGKAKLISGGLAYEGHPRYSPDGKRILFTSDRAGGDNIWMMNRDGSDKRQITKENFRLCNNAVWCRDGDYIITKKHFTSTRSLGAGEMWLYHTNGGSGVRLTKRKNDQQDVGEPCLSPDNKYLYFSEDMSGGSTFQYNKDPNKQIYMIRRVSLEDGKIENIITGPGGAVRPQISPDGKLLAFVRRVRTKSVLFLHDLTTGEEWPIYEHLSKDQQETWATFGVYPNYNWTSDGKSVVIWAKGKLWRINVYTLKAQQIPFEINVKQTIARGVKFAQKVSPNKFRAKMIRDAHTSPDGSKVAFFAAGYIWVKNLPDGKPQRMTQQKDHWEFSPRFDTSGKKIVYTTWSDAQKGSIQVFSLQEKIAQKITIEPGYYHSPSFSNDGKKIVYQRGGGDYILGFVHGKKRGIFWTDGKKHHLVTQGSKPCFNKDDKRIFFHSREGRKKALKSCDLYGRDARTHFTSQYATSFVVSPNNKWVAFTELFKAYVAAFPRTGTTIDLAAGTKSIPLYKLSSDAGDYLHWSQKGVHWTMGESYFSRSIKECLTGEKKLPKEEVGSQLGLDITTDTPEGMIAFVGARIITMRNNEVIAHGTLLVDKNRIVAIGKSDSVSIPSKAKIINVEGKTIMPGIIDVHAHLGNSYTGISPQQQWSYYASLAYGVTATHDPSTSTRMVFAQSEMVKAGYMVGPRIYSTGTILYGAEGDFKAVINSLDDARMHLKRMKAVGAFSVKSYNQPRRNQRQQVIAAARELEMMVYPEGGSFYCHNLSMVMDGHTGVEHCLPIAPVYEDVIKFWGNSTTGYTPTLIVGYGGIWGENYWYQKTKVWEKKRLLSFTPRSIIDSRSRRRMMIPDDDFGHIENAKACKAILDGGSNVQLGAHGQLQGLGSHWEMWMLHQGGFSEMEALRSATLMGAEYIGMDKEIGSLEVGKIADLIVLDKNPLENIYHSESVRFTMVNGRLYDCDTMNEIGNYDRPRHKFFWEHSRSSSAFSWYGEANGFMPGRCSCNQ</sequence>
<dbReference type="GO" id="GO:0016810">
    <property type="term" value="F:hydrolase activity, acting on carbon-nitrogen (but not peptide) bonds"/>
    <property type="evidence" value="ECO:0007669"/>
    <property type="project" value="InterPro"/>
</dbReference>
<dbReference type="OrthoDB" id="269409at2"/>
<name>A0A5S9IIW4_UABAM</name>
<dbReference type="Proteomes" id="UP000326354">
    <property type="component" value="Chromosome"/>
</dbReference>
<dbReference type="InterPro" id="IPR011659">
    <property type="entry name" value="WD40"/>
</dbReference>
<dbReference type="KEGG" id="uam:UABAM_00703"/>
<keyword evidence="5" id="KW-1185">Reference proteome</keyword>
<dbReference type="InterPro" id="IPR011042">
    <property type="entry name" value="6-blade_b-propeller_TolB-like"/>
</dbReference>
<feature type="domain" description="Amidohydrolase-related" evidence="3">
    <location>
        <begin position="932"/>
        <end position="1020"/>
    </location>
</feature>
<dbReference type="SUPFAM" id="SSF69304">
    <property type="entry name" value="Tricorn protease N-terminal domain"/>
    <property type="match status" value="2"/>
</dbReference>
<dbReference type="PANTHER" id="PTHR36842">
    <property type="entry name" value="PROTEIN TOLB HOMOLOG"/>
    <property type="match status" value="1"/>
</dbReference>
<evidence type="ECO:0000256" key="1">
    <source>
        <dbReference type="ARBA" id="ARBA00009820"/>
    </source>
</evidence>
<reference evidence="4 5" key="1">
    <citation type="submission" date="2019-08" db="EMBL/GenBank/DDBJ databases">
        <title>Complete genome sequence of Candidatus Uab amorphum.</title>
        <authorList>
            <person name="Shiratori T."/>
            <person name="Suzuki S."/>
            <person name="Kakizawa Y."/>
            <person name="Ishida K."/>
        </authorList>
    </citation>
    <scope>NUCLEOTIDE SEQUENCE [LARGE SCALE GENOMIC DNA]</scope>
    <source>
        <strain evidence="4 5">SRT547</strain>
    </source>
</reference>
<protein>
    <submittedName>
        <fullName evidence="4">Bifunctional TolB-family protein/amidohydrolase</fullName>
    </submittedName>
</protein>
<dbReference type="AlphaFoldDB" id="A0A5S9IIW4"/>
<feature type="chain" id="PRO_5024971862" evidence="2">
    <location>
        <begin position="17"/>
        <end position="1068"/>
    </location>
</feature>
<dbReference type="EMBL" id="AP019860">
    <property type="protein sequence ID" value="BBM82360.1"/>
    <property type="molecule type" value="Genomic_DNA"/>
</dbReference>
<keyword evidence="4" id="KW-0378">Hydrolase</keyword>
<gene>
    <name evidence="4" type="ORF">UABAM_00703</name>
</gene>
<dbReference type="Gene3D" id="2.30.40.10">
    <property type="entry name" value="Urease, subunit C, domain 1"/>
    <property type="match status" value="2"/>
</dbReference>
<dbReference type="SUPFAM" id="SSF51338">
    <property type="entry name" value="Composite domain of metallo-dependent hydrolases"/>
    <property type="match status" value="1"/>
</dbReference>
<accession>A0A5S9IIW4</accession>
<dbReference type="Gene3D" id="3.20.20.140">
    <property type="entry name" value="Metal-dependent hydrolases"/>
    <property type="match status" value="2"/>
</dbReference>
<dbReference type="InterPro" id="IPR006680">
    <property type="entry name" value="Amidohydro-rel"/>
</dbReference>